<dbReference type="Proteomes" id="UP000649573">
    <property type="component" value="Unassembled WGS sequence"/>
</dbReference>
<gene>
    <name evidence="2" type="ORF">GCM10010178_56330</name>
</gene>
<keyword evidence="1" id="KW-0732">Signal</keyword>
<protein>
    <recommendedName>
        <fullName evidence="4">Peptidase inhibitor family I36</fullName>
    </recommendedName>
</protein>
<feature type="chain" id="PRO_5046142920" description="Peptidase inhibitor family I36" evidence="1">
    <location>
        <begin position="25"/>
        <end position="150"/>
    </location>
</feature>
<dbReference type="EMBL" id="BMRE01000028">
    <property type="protein sequence ID" value="GGU56605.1"/>
    <property type="molecule type" value="Genomic_DNA"/>
</dbReference>
<dbReference type="RefSeq" id="WP_189256739.1">
    <property type="nucleotide sequence ID" value="NZ_BMRE01000028.1"/>
</dbReference>
<organism evidence="2 3">
    <name type="scientific">Lentzea flava</name>
    <dbReference type="NCBI Taxonomy" id="103732"/>
    <lineage>
        <taxon>Bacteria</taxon>
        <taxon>Bacillati</taxon>
        <taxon>Actinomycetota</taxon>
        <taxon>Actinomycetes</taxon>
        <taxon>Pseudonocardiales</taxon>
        <taxon>Pseudonocardiaceae</taxon>
        <taxon>Lentzea</taxon>
    </lineage>
</organism>
<proteinExistence type="predicted"/>
<name>A0ABQ2UX92_9PSEU</name>
<keyword evidence="3" id="KW-1185">Reference proteome</keyword>
<evidence type="ECO:0000313" key="2">
    <source>
        <dbReference type="EMBL" id="GGU56605.1"/>
    </source>
</evidence>
<evidence type="ECO:0000313" key="3">
    <source>
        <dbReference type="Proteomes" id="UP000649573"/>
    </source>
</evidence>
<evidence type="ECO:0008006" key="4">
    <source>
        <dbReference type="Google" id="ProtNLM"/>
    </source>
</evidence>
<comment type="caution">
    <text evidence="2">The sequence shown here is derived from an EMBL/GenBank/DDBJ whole genome shotgun (WGS) entry which is preliminary data.</text>
</comment>
<feature type="signal peptide" evidence="1">
    <location>
        <begin position="1"/>
        <end position="24"/>
    </location>
</feature>
<sequence>MRKALCVLFAAALAMVAFLGSSSAASPSQTVIDVSVPATTQDVSALALSCPGGSLCVWPVADGSSSRCRWSSADPDWQGGDVRCSWSGSRAVQASYNNGTSASYAGVCMYPAANYGGNTAYYLNQGQAASGFPGVRIRSHKWVRTYAGCF</sequence>
<evidence type="ECO:0000256" key="1">
    <source>
        <dbReference type="SAM" id="SignalP"/>
    </source>
</evidence>
<accession>A0ABQ2UX92</accession>
<reference evidence="3" key="1">
    <citation type="journal article" date="2019" name="Int. J. Syst. Evol. Microbiol.">
        <title>The Global Catalogue of Microorganisms (GCM) 10K type strain sequencing project: providing services to taxonomists for standard genome sequencing and annotation.</title>
        <authorList>
            <consortium name="The Broad Institute Genomics Platform"/>
            <consortium name="The Broad Institute Genome Sequencing Center for Infectious Disease"/>
            <person name="Wu L."/>
            <person name="Ma J."/>
        </authorList>
    </citation>
    <scope>NUCLEOTIDE SEQUENCE [LARGE SCALE GENOMIC DNA]</scope>
    <source>
        <strain evidence="3">JCM 3296</strain>
    </source>
</reference>